<dbReference type="InterPro" id="IPR011006">
    <property type="entry name" value="CheY-like_superfamily"/>
</dbReference>
<evidence type="ECO:0000313" key="2">
    <source>
        <dbReference type="Proteomes" id="UP001059380"/>
    </source>
</evidence>
<dbReference type="SUPFAM" id="SSF52172">
    <property type="entry name" value="CheY-like"/>
    <property type="match status" value="1"/>
</dbReference>
<accession>A0A9J7BPC6</accession>
<dbReference type="AlphaFoldDB" id="A0A9J7BPC6"/>
<reference evidence="1" key="1">
    <citation type="submission" date="2021-04" db="EMBL/GenBank/DDBJ databases">
        <title>Phylogenetic analysis of Acidobacteriaceae.</title>
        <authorList>
            <person name="Qiu L."/>
            <person name="Zhang Q."/>
        </authorList>
    </citation>
    <scope>NUCLEOTIDE SEQUENCE</scope>
    <source>
        <strain evidence="1">DSM 25168</strain>
    </source>
</reference>
<dbReference type="EMBL" id="CP093313">
    <property type="protein sequence ID" value="UWZ83602.1"/>
    <property type="molecule type" value="Genomic_DNA"/>
</dbReference>
<name>A0A9J7BPC6_9BACT</name>
<organism evidence="1 2">
    <name type="scientific">Occallatibacter riparius</name>
    <dbReference type="NCBI Taxonomy" id="1002689"/>
    <lineage>
        <taxon>Bacteria</taxon>
        <taxon>Pseudomonadati</taxon>
        <taxon>Acidobacteriota</taxon>
        <taxon>Terriglobia</taxon>
        <taxon>Terriglobales</taxon>
        <taxon>Acidobacteriaceae</taxon>
        <taxon>Occallatibacter</taxon>
    </lineage>
</organism>
<protein>
    <submittedName>
        <fullName evidence="1">Uncharacterized protein</fullName>
    </submittedName>
</protein>
<dbReference type="RefSeq" id="WP_260792937.1">
    <property type="nucleotide sequence ID" value="NZ_CP093313.1"/>
</dbReference>
<gene>
    <name evidence="1" type="ORF">MOP44_23925</name>
</gene>
<dbReference type="Proteomes" id="UP001059380">
    <property type="component" value="Chromosome"/>
</dbReference>
<keyword evidence="2" id="KW-1185">Reference proteome</keyword>
<proteinExistence type="predicted"/>
<evidence type="ECO:0000313" key="1">
    <source>
        <dbReference type="EMBL" id="UWZ83602.1"/>
    </source>
</evidence>
<dbReference type="KEGG" id="orp:MOP44_23925"/>
<sequence length="139" mass="16057">MAKALKVLCVGSSQMHHRLLLALLPEDRYTLLVVSNYWDLCSFSVNETEAISVAVLEHTESKGDLRRSAEYVRRRWPDARIILLGHRGDLLEDQLYDERVTPGIHPPELLSVIEHLLKRRRDSNKMARRAARVSERAYP</sequence>